<reference evidence="1" key="1">
    <citation type="journal article" date="2020" name="Mol. Plant Microbe Interact.">
        <title>Genome Sequence of the Biocontrol Agent Coniothyrium minitans strain Conio (IMI 134523).</title>
        <authorList>
            <person name="Patel D."/>
            <person name="Shittu T.A."/>
            <person name="Baroncelli R."/>
            <person name="Muthumeenakshi S."/>
            <person name="Osborne T.H."/>
            <person name="Janganan T.K."/>
            <person name="Sreenivasaprasad S."/>
        </authorList>
    </citation>
    <scope>NUCLEOTIDE SEQUENCE</scope>
    <source>
        <strain evidence="1">Conio</strain>
    </source>
</reference>
<proteinExistence type="predicted"/>
<comment type="caution">
    <text evidence="1">The sequence shown here is derived from an EMBL/GenBank/DDBJ whole genome shotgun (WGS) entry which is preliminary data.</text>
</comment>
<evidence type="ECO:0000313" key="2">
    <source>
        <dbReference type="Proteomes" id="UP000756921"/>
    </source>
</evidence>
<keyword evidence="2" id="KW-1185">Reference proteome</keyword>
<name>A0A9P6KRI9_9PLEO</name>
<gene>
    <name evidence="1" type="ORF">PMIN01_06125</name>
</gene>
<sequence length="28" mass="3460">MDLVWFAKTLEGREKVGLRKKQTWRARR</sequence>
<organism evidence="1 2">
    <name type="scientific">Paraphaeosphaeria minitans</name>
    <dbReference type="NCBI Taxonomy" id="565426"/>
    <lineage>
        <taxon>Eukaryota</taxon>
        <taxon>Fungi</taxon>
        <taxon>Dikarya</taxon>
        <taxon>Ascomycota</taxon>
        <taxon>Pezizomycotina</taxon>
        <taxon>Dothideomycetes</taxon>
        <taxon>Pleosporomycetidae</taxon>
        <taxon>Pleosporales</taxon>
        <taxon>Massarineae</taxon>
        <taxon>Didymosphaeriaceae</taxon>
        <taxon>Paraphaeosphaeria</taxon>
    </lineage>
</organism>
<protein>
    <submittedName>
        <fullName evidence="1">Uncharacterized protein</fullName>
    </submittedName>
</protein>
<accession>A0A9P6KRI9</accession>
<dbReference type="AlphaFoldDB" id="A0A9P6KRI9"/>
<dbReference type="Proteomes" id="UP000756921">
    <property type="component" value="Unassembled WGS sequence"/>
</dbReference>
<dbReference type="EMBL" id="WJXW01000005">
    <property type="protein sequence ID" value="KAF9736210.1"/>
    <property type="molecule type" value="Genomic_DNA"/>
</dbReference>
<evidence type="ECO:0000313" key="1">
    <source>
        <dbReference type="EMBL" id="KAF9736210.1"/>
    </source>
</evidence>